<evidence type="ECO:0000259" key="1">
    <source>
        <dbReference type="Pfam" id="PF12770"/>
    </source>
</evidence>
<accession>A0A1J0AF05</accession>
<protein>
    <recommendedName>
        <fullName evidence="1">CHAT domain-containing protein</fullName>
    </recommendedName>
</protein>
<dbReference type="STRING" id="1188229.GlitD10_2197"/>
<dbReference type="Pfam" id="PF12770">
    <property type="entry name" value="CHAT"/>
    <property type="match status" value="1"/>
</dbReference>
<reference evidence="2 3" key="1">
    <citation type="submission" date="2016-10" db="EMBL/GenBank/DDBJ databases">
        <title>Description of Gloeomargarita lithophora gen. nov., sp. nov., a thylakoid-bearing basal-branching cyanobacterium with intracellular carbonates, and proposal for Gloeomargaritales ord. nov.</title>
        <authorList>
            <person name="Moreira D."/>
            <person name="Tavera R."/>
            <person name="Benzerara K."/>
            <person name="Skouri-Panet F."/>
            <person name="Couradeau E."/>
            <person name="Gerard E."/>
            <person name="Loussert C."/>
            <person name="Novelo E."/>
            <person name="Zivanovic Y."/>
            <person name="Lopez-Garcia P."/>
        </authorList>
    </citation>
    <scope>NUCLEOTIDE SEQUENCE [LARGE SCALE GENOMIC DNA]</scope>
    <source>
        <strain evidence="2 3">D10</strain>
    </source>
</reference>
<dbReference type="PANTHER" id="PTHR10098:SF112">
    <property type="entry name" value="SLR0380 PROTEIN"/>
    <property type="match status" value="1"/>
</dbReference>
<dbReference type="RefSeq" id="WP_071454955.1">
    <property type="nucleotide sequence ID" value="NZ_CP017675.1"/>
</dbReference>
<evidence type="ECO:0000313" key="2">
    <source>
        <dbReference type="EMBL" id="APB34526.1"/>
    </source>
</evidence>
<gene>
    <name evidence="2" type="ORF">GlitD10_2197</name>
</gene>
<dbReference type="InterPro" id="IPR024983">
    <property type="entry name" value="CHAT_dom"/>
</dbReference>
<dbReference type="AlphaFoldDB" id="A0A1J0AF05"/>
<dbReference type="Proteomes" id="UP000180235">
    <property type="component" value="Chromosome"/>
</dbReference>
<organism evidence="2 3">
    <name type="scientific">Gloeomargarita lithophora Alchichica-D10</name>
    <dbReference type="NCBI Taxonomy" id="1188229"/>
    <lineage>
        <taxon>Bacteria</taxon>
        <taxon>Bacillati</taxon>
        <taxon>Cyanobacteriota</taxon>
        <taxon>Cyanophyceae</taxon>
        <taxon>Gloeomargaritales</taxon>
        <taxon>Gloeomargaritaceae</taxon>
        <taxon>Gloeomargarita</taxon>
    </lineage>
</organism>
<feature type="domain" description="CHAT" evidence="1">
    <location>
        <begin position="146"/>
        <end position="437"/>
    </location>
</feature>
<keyword evidence="3" id="KW-1185">Reference proteome</keyword>
<evidence type="ECO:0000313" key="3">
    <source>
        <dbReference type="Proteomes" id="UP000180235"/>
    </source>
</evidence>
<dbReference type="KEGG" id="glt:GlitD10_2197"/>
<proteinExistence type="predicted"/>
<sequence>MKRRHTLALFGLGLTGTLTLPHRTFAQEVIDLDPRTLGFDPVDKMENLWKNQYAPQLQMDFSAPMLNQKQVGEDLQLVLNMKNQRVGLIYLVPRPTDLELLLVLPGGGSVVKLVTEAVPGVLQPMVNTFLQEIRDPRKVGSQSYLASAQKLYQWMIAPLEPTLKAENINAVIFCAGVGLRTLPFAALHSGEQFLIEKYAIGRMPAYSLTNQDHTRLANLRILAMGASEFRDQAPLPAVPVELATITTQFWQGNRFLNEAFTIEQLQDQKLRDRYNVVHLATHADFRPGAINNSYIQFWDRPLRLNQLAQMPWNNLDLLVLSACRTAIGDKGAEMGFAGVAAKAGVKSVLASLWYVSDEGTLALMTEFYRQMQAAPMKITALQQAQVALLRNQVAFRDGELVRGGQRGGVSLPATLSFSGERNLTHPYYWAAFTLVGNPW</sequence>
<dbReference type="EMBL" id="CP017675">
    <property type="protein sequence ID" value="APB34526.1"/>
    <property type="molecule type" value="Genomic_DNA"/>
</dbReference>
<dbReference type="PANTHER" id="PTHR10098">
    <property type="entry name" value="RAPSYN-RELATED"/>
    <property type="match status" value="1"/>
</dbReference>
<dbReference type="OrthoDB" id="433405at2"/>
<name>A0A1J0AF05_9CYAN</name>